<accession>A0A8C2Y1I8</accession>
<feature type="compositionally biased region" description="Gly residues" evidence="1">
    <location>
        <begin position="1"/>
        <end position="10"/>
    </location>
</feature>
<dbReference type="AlphaFoldDB" id="A0A8C2Y1I8"/>
<sequence length="76" mass="8137">MEGRGVGGSRRPGTRAGLGPLPMPHGISQTGAPSKRVQLAHRRVPPGSTEPWTCSGFEITLERMDNSLELKCNPSK</sequence>
<reference evidence="2" key="1">
    <citation type="submission" date="2019-03" db="EMBL/GenBank/DDBJ databases">
        <title>Genome sequencing and reference-guided assembly of Black Bengal Goat (Capra hircus).</title>
        <authorList>
            <person name="Siddiki A.Z."/>
            <person name="Baten A."/>
            <person name="Billah M."/>
            <person name="Alam M.A.U."/>
            <person name="Shawrob K.S.M."/>
            <person name="Saha S."/>
            <person name="Chowdhury M."/>
            <person name="Rahman A.H."/>
            <person name="Stear M."/>
            <person name="Miah G."/>
            <person name="Das G.B."/>
            <person name="Hossain M.M."/>
            <person name="Kumkum M."/>
            <person name="Islam M.S."/>
            <person name="Mollah A.M."/>
            <person name="Ahsan A."/>
            <person name="Tusar F."/>
            <person name="Khan M.K.I."/>
        </authorList>
    </citation>
    <scope>NUCLEOTIDE SEQUENCE [LARGE SCALE GENOMIC DNA]</scope>
</reference>
<evidence type="ECO:0000313" key="2">
    <source>
        <dbReference type="Ensembl" id="ENSCHIP00010038748.1"/>
    </source>
</evidence>
<proteinExistence type="predicted"/>
<organism evidence="2">
    <name type="scientific">Capra hircus</name>
    <name type="common">Goat</name>
    <dbReference type="NCBI Taxonomy" id="9925"/>
    <lineage>
        <taxon>Eukaryota</taxon>
        <taxon>Metazoa</taxon>
        <taxon>Chordata</taxon>
        <taxon>Craniata</taxon>
        <taxon>Vertebrata</taxon>
        <taxon>Euteleostomi</taxon>
        <taxon>Mammalia</taxon>
        <taxon>Eutheria</taxon>
        <taxon>Laurasiatheria</taxon>
        <taxon>Artiodactyla</taxon>
        <taxon>Ruminantia</taxon>
        <taxon>Pecora</taxon>
        <taxon>Bovidae</taxon>
        <taxon>Caprinae</taxon>
        <taxon>Capra</taxon>
    </lineage>
</organism>
<protein>
    <submittedName>
        <fullName evidence="2">Uncharacterized protein</fullName>
    </submittedName>
</protein>
<evidence type="ECO:0000256" key="1">
    <source>
        <dbReference type="SAM" id="MobiDB-lite"/>
    </source>
</evidence>
<dbReference type="Ensembl" id="ENSCHIT00010054200.1">
    <property type="protein sequence ID" value="ENSCHIP00010038748.1"/>
    <property type="gene ID" value="ENSCHIG00010028645.1"/>
</dbReference>
<reference evidence="2" key="2">
    <citation type="submission" date="2025-08" db="UniProtKB">
        <authorList>
            <consortium name="Ensembl"/>
        </authorList>
    </citation>
    <scope>IDENTIFICATION</scope>
</reference>
<feature type="region of interest" description="Disordered" evidence="1">
    <location>
        <begin position="1"/>
        <end position="34"/>
    </location>
</feature>
<name>A0A8C2Y1I8_CAPHI</name>